<accession>A0A645GLS8</accession>
<comment type="caution">
    <text evidence="1">The sequence shown here is derived from an EMBL/GenBank/DDBJ whole genome shotgun (WGS) entry which is preliminary data.</text>
</comment>
<sequence>MRTPPFEIAAAAFPEKPVAFEQAALYEHKIIKVGASYLFLSVIKEF</sequence>
<reference evidence="1" key="1">
    <citation type="submission" date="2019-08" db="EMBL/GenBank/DDBJ databases">
        <authorList>
            <person name="Kucharzyk K."/>
            <person name="Murdoch R.W."/>
            <person name="Higgins S."/>
            <person name="Loffler F."/>
        </authorList>
    </citation>
    <scope>NUCLEOTIDE SEQUENCE</scope>
</reference>
<organism evidence="1">
    <name type="scientific">bioreactor metagenome</name>
    <dbReference type="NCBI Taxonomy" id="1076179"/>
    <lineage>
        <taxon>unclassified sequences</taxon>
        <taxon>metagenomes</taxon>
        <taxon>ecological metagenomes</taxon>
    </lineage>
</organism>
<name>A0A645GLS8_9ZZZZ</name>
<protein>
    <submittedName>
        <fullName evidence="1">Uncharacterized protein</fullName>
    </submittedName>
</protein>
<dbReference type="EMBL" id="VSSQ01076484">
    <property type="protein sequence ID" value="MPN26822.1"/>
    <property type="molecule type" value="Genomic_DNA"/>
</dbReference>
<dbReference type="AlphaFoldDB" id="A0A645GLS8"/>
<gene>
    <name evidence="1" type="ORF">SDC9_174247</name>
</gene>
<proteinExistence type="predicted"/>
<evidence type="ECO:0000313" key="1">
    <source>
        <dbReference type="EMBL" id="MPN26822.1"/>
    </source>
</evidence>